<feature type="binding site" evidence="1">
    <location>
        <position position="253"/>
    </location>
    <ligand>
        <name>Mg(2+)</name>
        <dbReference type="ChEBI" id="CHEBI:18420"/>
        <label>1</label>
    </ligand>
</feature>
<name>A0A1V9FEM8_9BACT</name>
<accession>A0A1V9FEM8</accession>
<gene>
    <name evidence="2" type="ORF">A3860_09550</name>
</gene>
<dbReference type="AlphaFoldDB" id="A0A1V9FEM8"/>
<feature type="binding site" evidence="1">
    <location>
        <position position="254"/>
    </location>
    <ligand>
        <name>Mg(2+)</name>
        <dbReference type="ChEBI" id="CHEBI:18420"/>
        <label>1</label>
    </ligand>
</feature>
<reference evidence="2 3" key="1">
    <citation type="submission" date="2016-03" db="EMBL/GenBank/DDBJ databases">
        <title>Niastella vici sp. nov., isolated from farmland soil.</title>
        <authorList>
            <person name="Chen L."/>
            <person name="Wang D."/>
            <person name="Yang S."/>
            <person name="Wang G."/>
        </authorList>
    </citation>
    <scope>NUCLEOTIDE SEQUENCE [LARGE SCALE GENOMIC DNA]</scope>
    <source>
        <strain evidence="2 3">DJ57</strain>
    </source>
</reference>
<feature type="binding site" evidence="1">
    <location>
        <position position="252"/>
    </location>
    <ligand>
        <name>Mg(2+)</name>
        <dbReference type="ChEBI" id="CHEBI:18420"/>
        <label>1</label>
    </ligand>
</feature>
<dbReference type="GO" id="GO:0046872">
    <property type="term" value="F:metal ion binding"/>
    <property type="evidence" value="ECO:0007669"/>
    <property type="project" value="UniProtKB-KW"/>
</dbReference>
<dbReference type="Proteomes" id="UP000192796">
    <property type="component" value="Unassembled WGS sequence"/>
</dbReference>
<comment type="caution">
    <text evidence="2">The sequence shown here is derived from an EMBL/GenBank/DDBJ whole genome shotgun (WGS) entry which is preliminary data.</text>
</comment>
<keyword evidence="1" id="KW-0479">Metal-binding</keyword>
<dbReference type="Gene3D" id="1.10.4080.10">
    <property type="entry name" value="ADP-ribosylation/Crystallin J1"/>
    <property type="match status" value="1"/>
</dbReference>
<keyword evidence="3" id="KW-1185">Reference proteome</keyword>
<comment type="cofactor">
    <cofactor evidence="1">
        <name>Mg(2+)</name>
        <dbReference type="ChEBI" id="CHEBI:18420"/>
    </cofactor>
    <text evidence="1">Binds 2 magnesium ions per subunit.</text>
</comment>
<proteinExistence type="predicted"/>
<dbReference type="Pfam" id="PF03747">
    <property type="entry name" value="ADP_ribosyl_GH"/>
    <property type="match status" value="1"/>
</dbReference>
<keyword evidence="1" id="KW-0460">Magnesium</keyword>
<protein>
    <recommendedName>
        <fullName evidence="4">ADP-ribosylglycohydrolase</fullName>
    </recommendedName>
</protein>
<evidence type="ECO:0008006" key="4">
    <source>
        <dbReference type="Google" id="ProtNLM"/>
    </source>
</evidence>
<dbReference type="OrthoDB" id="1359551at2"/>
<organism evidence="2 3">
    <name type="scientific">Niastella vici</name>
    <dbReference type="NCBI Taxonomy" id="1703345"/>
    <lineage>
        <taxon>Bacteria</taxon>
        <taxon>Pseudomonadati</taxon>
        <taxon>Bacteroidota</taxon>
        <taxon>Chitinophagia</taxon>
        <taxon>Chitinophagales</taxon>
        <taxon>Chitinophagaceae</taxon>
        <taxon>Niastella</taxon>
    </lineage>
</organism>
<dbReference type="SUPFAM" id="SSF101478">
    <property type="entry name" value="ADP-ribosylglycohydrolase"/>
    <property type="match status" value="1"/>
</dbReference>
<dbReference type="InterPro" id="IPR005502">
    <property type="entry name" value="Ribosyl_crysJ1"/>
</dbReference>
<dbReference type="InterPro" id="IPR036705">
    <property type="entry name" value="Ribosyl_crysJ1_sf"/>
</dbReference>
<sequence length="317" mass="35291">MKGYIYSHKVLIGTTQFHQVFGGMGHIWGEFIPAEAYQLIKKEVQEFCDEGKKDYEKWYSFRFNIQLENGYFLLPIGGVEILDSAHFPDEQIELHVAGVHYHVYEDYFESNKPFVIAPWQQVTIDQKIDLEDELLRVIGDTNVTFSTLAKHCLSNEVLFAVHGVNEGSFVIANLKPRQNAAIEEVIPTENYFGDFELVQEHMAKDNPRPTITTSDRLSGCLAGGAIGDAIGSYYEGRSNVEMISLEVVNGITDDTQLTMATCESILDTGQVSAASIAQHMLTWYNKGKLTGLGASTLKALRDLQAGAHWALSGRSGD</sequence>
<evidence type="ECO:0000256" key="1">
    <source>
        <dbReference type="PIRSR" id="PIRSR605502-1"/>
    </source>
</evidence>
<dbReference type="EMBL" id="LVYD01000124">
    <property type="protein sequence ID" value="OQP56819.1"/>
    <property type="molecule type" value="Genomic_DNA"/>
</dbReference>
<evidence type="ECO:0000313" key="3">
    <source>
        <dbReference type="Proteomes" id="UP000192796"/>
    </source>
</evidence>
<dbReference type="STRING" id="1703345.A3860_09550"/>
<evidence type="ECO:0000313" key="2">
    <source>
        <dbReference type="EMBL" id="OQP56819.1"/>
    </source>
</evidence>